<feature type="non-terminal residue" evidence="1">
    <location>
        <position position="115"/>
    </location>
</feature>
<dbReference type="AlphaFoldDB" id="A0A9P7U7N2"/>
<reference evidence="1" key="1">
    <citation type="submission" date="2021-05" db="EMBL/GenBank/DDBJ databases">
        <title>Comparative genomics of three Colletotrichum scovillei strains and genetic complementation revealed genes involved fungal growth and virulence on chili pepper.</title>
        <authorList>
            <person name="Hsieh D.-K."/>
            <person name="Chuang S.-C."/>
            <person name="Chen C.-Y."/>
            <person name="Chao Y.-T."/>
            <person name="Lu M.-Y.J."/>
            <person name="Lee M.-H."/>
            <person name="Shih M.-C."/>
        </authorList>
    </citation>
    <scope>NUCLEOTIDE SEQUENCE</scope>
    <source>
        <strain evidence="1">Coll-153</strain>
    </source>
</reference>
<evidence type="ECO:0000313" key="2">
    <source>
        <dbReference type="Proteomes" id="UP000699042"/>
    </source>
</evidence>
<gene>
    <name evidence="1" type="ORF">JMJ77_003069</name>
</gene>
<name>A0A9P7U7N2_9PEZI</name>
<comment type="caution">
    <text evidence="1">The sequence shown here is derived from an EMBL/GenBank/DDBJ whole genome shotgun (WGS) entry which is preliminary data.</text>
</comment>
<evidence type="ECO:0000313" key="1">
    <source>
        <dbReference type="EMBL" id="KAG7043363.1"/>
    </source>
</evidence>
<sequence length="115" mass="13668">MVSSISARHFCSSYCQLLRCKRFRAASILHRCGKDFREIMPPITLMEERNLQRAHKRRERIRKRKMEALSRVEFFFNQRTGSDAIRDISLMRTSVFESAEARQERITKEIEVVST</sequence>
<accession>A0A9P7U7N2</accession>
<organism evidence="1 2">
    <name type="scientific">Colletotrichum scovillei</name>
    <dbReference type="NCBI Taxonomy" id="1209932"/>
    <lineage>
        <taxon>Eukaryota</taxon>
        <taxon>Fungi</taxon>
        <taxon>Dikarya</taxon>
        <taxon>Ascomycota</taxon>
        <taxon>Pezizomycotina</taxon>
        <taxon>Sordariomycetes</taxon>
        <taxon>Hypocreomycetidae</taxon>
        <taxon>Glomerellales</taxon>
        <taxon>Glomerellaceae</taxon>
        <taxon>Colletotrichum</taxon>
        <taxon>Colletotrichum acutatum species complex</taxon>
    </lineage>
</organism>
<dbReference type="Proteomes" id="UP000699042">
    <property type="component" value="Unassembled WGS sequence"/>
</dbReference>
<proteinExistence type="predicted"/>
<keyword evidence="2" id="KW-1185">Reference proteome</keyword>
<protein>
    <submittedName>
        <fullName evidence="1">Uncharacterized protein</fullName>
    </submittedName>
</protein>
<dbReference type="EMBL" id="JAESDN010000012">
    <property type="protein sequence ID" value="KAG7043363.1"/>
    <property type="molecule type" value="Genomic_DNA"/>
</dbReference>